<dbReference type="AlphaFoldDB" id="A0A016T091"/>
<name>A0A016T091_9BILA</name>
<organism evidence="11 12">
    <name type="scientific">Ancylostoma ceylanicum</name>
    <dbReference type="NCBI Taxonomy" id="53326"/>
    <lineage>
        <taxon>Eukaryota</taxon>
        <taxon>Metazoa</taxon>
        <taxon>Ecdysozoa</taxon>
        <taxon>Nematoda</taxon>
        <taxon>Chromadorea</taxon>
        <taxon>Rhabditida</taxon>
        <taxon>Rhabditina</taxon>
        <taxon>Rhabditomorpha</taxon>
        <taxon>Strongyloidea</taxon>
        <taxon>Ancylostomatidae</taxon>
        <taxon>Ancylostomatinae</taxon>
        <taxon>Ancylostoma</taxon>
    </lineage>
</organism>
<evidence type="ECO:0000256" key="4">
    <source>
        <dbReference type="ARBA" id="ARBA00022989"/>
    </source>
</evidence>
<feature type="transmembrane region" description="Helical" evidence="9">
    <location>
        <begin position="200"/>
        <end position="228"/>
    </location>
</feature>
<feature type="transmembrane region" description="Helical" evidence="9">
    <location>
        <begin position="152"/>
        <end position="180"/>
    </location>
</feature>
<dbReference type="EMBL" id="JARK01001489">
    <property type="protein sequence ID" value="EYB96130.1"/>
    <property type="molecule type" value="Genomic_DNA"/>
</dbReference>
<dbReference type="OrthoDB" id="6435638at2759"/>
<evidence type="ECO:0000256" key="8">
    <source>
        <dbReference type="ARBA" id="ARBA00023224"/>
    </source>
</evidence>
<evidence type="ECO:0000313" key="12">
    <source>
        <dbReference type="Proteomes" id="UP000024635"/>
    </source>
</evidence>
<proteinExistence type="predicted"/>
<dbReference type="GO" id="GO:0005886">
    <property type="term" value="C:plasma membrane"/>
    <property type="evidence" value="ECO:0007669"/>
    <property type="project" value="UniProtKB-SubCell"/>
</dbReference>
<dbReference type="InterPro" id="IPR000276">
    <property type="entry name" value="GPCR_Rhodpsn"/>
</dbReference>
<dbReference type="InterPro" id="IPR017452">
    <property type="entry name" value="GPCR_Rhodpsn_7TM"/>
</dbReference>
<dbReference type="GO" id="GO:0008528">
    <property type="term" value="F:G protein-coupled peptide receptor activity"/>
    <property type="evidence" value="ECO:0007669"/>
    <property type="project" value="TreeGrafter"/>
</dbReference>
<keyword evidence="4 9" id="KW-1133">Transmembrane helix</keyword>
<dbReference type="Proteomes" id="UP000024635">
    <property type="component" value="Unassembled WGS sequence"/>
</dbReference>
<evidence type="ECO:0000256" key="5">
    <source>
        <dbReference type="ARBA" id="ARBA00023040"/>
    </source>
</evidence>
<dbReference type="PANTHER" id="PTHR24230">
    <property type="entry name" value="G-PROTEIN COUPLED RECEPTOR"/>
    <property type="match status" value="1"/>
</dbReference>
<feature type="transmembrane region" description="Helical" evidence="9">
    <location>
        <begin position="120"/>
        <end position="140"/>
    </location>
</feature>
<keyword evidence="3 9" id="KW-0812">Transmembrane</keyword>
<comment type="subcellular location">
    <subcellularLocation>
        <location evidence="1">Cell membrane</location>
        <topology evidence="1">Multi-pass membrane protein</topology>
    </subcellularLocation>
</comment>
<dbReference type="GO" id="GO:0007218">
    <property type="term" value="P:neuropeptide signaling pathway"/>
    <property type="evidence" value="ECO:0007669"/>
    <property type="project" value="TreeGrafter"/>
</dbReference>
<dbReference type="Gene3D" id="1.20.1070.10">
    <property type="entry name" value="Rhodopsin 7-helix transmembrane proteins"/>
    <property type="match status" value="1"/>
</dbReference>
<evidence type="ECO:0000313" key="11">
    <source>
        <dbReference type="EMBL" id="EYB96130.1"/>
    </source>
</evidence>
<accession>A0A016T091</accession>
<keyword evidence="2" id="KW-1003">Cell membrane</keyword>
<keyword evidence="6 9" id="KW-0472">Membrane</keyword>
<feature type="transmembrane region" description="Helical" evidence="9">
    <location>
        <begin position="35"/>
        <end position="54"/>
    </location>
</feature>
<evidence type="ECO:0000256" key="7">
    <source>
        <dbReference type="ARBA" id="ARBA00023170"/>
    </source>
</evidence>
<evidence type="ECO:0000256" key="3">
    <source>
        <dbReference type="ARBA" id="ARBA00022692"/>
    </source>
</evidence>
<dbReference type="PRINTS" id="PR00237">
    <property type="entry name" value="GPCRRHODOPSN"/>
</dbReference>
<evidence type="ECO:0000256" key="2">
    <source>
        <dbReference type="ARBA" id="ARBA00022475"/>
    </source>
</evidence>
<dbReference type="PANTHER" id="PTHR24230:SF82">
    <property type="entry name" value="G-PROTEIN COUPLED RECEPTORS FAMILY 1 PROFILE DOMAIN-CONTAINING PROTEIN"/>
    <property type="match status" value="1"/>
</dbReference>
<evidence type="ECO:0000256" key="1">
    <source>
        <dbReference type="ARBA" id="ARBA00004651"/>
    </source>
</evidence>
<dbReference type="SUPFAM" id="SSF81321">
    <property type="entry name" value="Family A G protein-coupled receptor-like"/>
    <property type="match status" value="1"/>
</dbReference>
<protein>
    <recommendedName>
        <fullName evidence="10">G-protein coupled receptors family 1 profile domain-containing protein</fullName>
    </recommendedName>
</protein>
<keyword evidence="8" id="KW-0807">Transducer</keyword>
<dbReference type="PROSITE" id="PS50262">
    <property type="entry name" value="G_PROTEIN_RECEP_F1_2"/>
    <property type="match status" value="1"/>
</dbReference>
<feature type="transmembrane region" description="Helical" evidence="9">
    <location>
        <begin position="338"/>
        <end position="361"/>
    </location>
</feature>
<feature type="transmembrane region" description="Helical" evidence="9">
    <location>
        <begin position="75"/>
        <end position="96"/>
    </location>
</feature>
<evidence type="ECO:0000256" key="6">
    <source>
        <dbReference type="ARBA" id="ARBA00023136"/>
    </source>
</evidence>
<reference evidence="12" key="1">
    <citation type="journal article" date="2015" name="Nat. Genet.">
        <title>The genome and transcriptome of the zoonotic hookworm Ancylostoma ceylanicum identify infection-specific gene families.</title>
        <authorList>
            <person name="Schwarz E.M."/>
            <person name="Hu Y."/>
            <person name="Antoshechkin I."/>
            <person name="Miller M.M."/>
            <person name="Sternberg P.W."/>
            <person name="Aroian R.V."/>
        </authorList>
    </citation>
    <scope>NUCLEOTIDE SEQUENCE</scope>
    <source>
        <strain evidence="12">HY135</strain>
    </source>
</reference>
<evidence type="ECO:0000259" key="10">
    <source>
        <dbReference type="PROSITE" id="PS50262"/>
    </source>
</evidence>
<feature type="transmembrane region" description="Helical" evidence="9">
    <location>
        <begin position="297"/>
        <end position="317"/>
    </location>
</feature>
<feature type="domain" description="G-protein coupled receptors family 1 profile" evidence="10">
    <location>
        <begin position="45"/>
        <end position="315"/>
    </location>
</feature>
<comment type="caution">
    <text evidence="11">The sequence shown here is derived from an EMBL/GenBank/DDBJ whole genome shotgun (WGS) entry which is preliminary data.</text>
</comment>
<sequence>MTHPCFHVRQQLYKIMNESHQVLELEPTTSEIIEMFYQISFFLIGTPINVYAFLRTTRNIREGGVESRLVKLSRQLLIAHIMVLFTYGVWRSYWFYNIVWVQGNVMCKVFSFFCALPFHLWSNMVAAIAVDMLCCITSPLNSYRTGANRVDWLIALAWICAFFCALPMAFIRGTITIYSFEDESYEQCYPLVNSYSREVLVAFNFFHVVTTFYVPLLIVVVCYSMIGLSLRKQMAERKLLQDGGKQQKQSSTKARFLRASLAVICTFFFTWLPYQVLALLRVVCDENAVCESITSRINWLQAIIIASTCINPFLYRFGVDRKRCSHNCSTMESGVGKVCVFLTRLPWVILMTNAALIFSIIDGYAAINFVALAPAQYPQFTGVGKGTRPVSV</sequence>
<keyword evidence="7" id="KW-0675">Receptor</keyword>
<gene>
    <name evidence="11" type="primary">Acey_s0153.g2922</name>
    <name evidence="11" type="synonym">Acey-gnrr-3</name>
    <name evidence="11" type="ORF">Y032_0153g2922</name>
</gene>
<feature type="transmembrane region" description="Helical" evidence="9">
    <location>
        <begin position="256"/>
        <end position="277"/>
    </location>
</feature>
<keyword evidence="5" id="KW-0297">G-protein coupled receptor</keyword>
<dbReference type="Pfam" id="PF00001">
    <property type="entry name" value="7tm_1"/>
    <property type="match status" value="1"/>
</dbReference>
<keyword evidence="12" id="KW-1185">Reference proteome</keyword>
<evidence type="ECO:0000256" key="9">
    <source>
        <dbReference type="SAM" id="Phobius"/>
    </source>
</evidence>
<dbReference type="STRING" id="53326.A0A016T091"/>